<feature type="binding site" evidence="1">
    <location>
        <position position="283"/>
    </location>
    <ligand>
        <name>Mg(2+)</name>
        <dbReference type="ChEBI" id="CHEBI:18420"/>
        <label>5</label>
    </ligand>
</feature>
<feature type="binding site" evidence="1">
    <location>
        <begin position="169"/>
        <end position="170"/>
    </location>
    <ligand>
        <name>ATP</name>
        <dbReference type="ChEBI" id="CHEBI:30616"/>
    </ligand>
</feature>
<dbReference type="UniPathway" id="UPA00060">
    <property type="reaction ID" value="UER00142"/>
</dbReference>
<organism evidence="4 5">
    <name type="scientific">Rothia aeria</name>
    <dbReference type="NCBI Taxonomy" id="172042"/>
    <lineage>
        <taxon>Bacteria</taxon>
        <taxon>Bacillati</taxon>
        <taxon>Actinomycetota</taxon>
        <taxon>Actinomycetes</taxon>
        <taxon>Micrococcales</taxon>
        <taxon>Micrococcaceae</taxon>
        <taxon>Rothia</taxon>
    </lineage>
</organism>
<dbReference type="GO" id="GO:0000287">
    <property type="term" value="F:magnesium ion binding"/>
    <property type="evidence" value="ECO:0007669"/>
    <property type="project" value="UniProtKB-UniRule"/>
</dbReference>
<evidence type="ECO:0000256" key="2">
    <source>
        <dbReference type="SAM" id="MobiDB-lite"/>
    </source>
</evidence>
<feature type="binding site" evidence="1">
    <location>
        <position position="119"/>
    </location>
    <ligand>
        <name>Mg(2+)</name>
        <dbReference type="ChEBI" id="CHEBI:18420"/>
        <label>4</label>
    </ligand>
</feature>
<dbReference type="SUPFAM" id="SSF56042">
    <property type="entry name" value="PurM C-terminal domain-like"/>
    <property type="match status" value="1"/>
</dbReference>
<dbReference type="EMBL" id="AP017895">
    <property type="protein sequence ID" value="BAV88392.1"/>
    <property type="molecule type" value="Genomic_DNA"/>
</dbReference>
<accession>A0A2Z5R141</accession>
<dbReference type="RefSeq" id="WP_128087881.1">
    <property type="nucleotide sequence ID" value="NZ_CBDEQU010000060.1"/>
</dbReference>
<feature type="binding site" evidence="1">
    <location>
        <position position="85"/>
    </location>
    <ligand>
        <name>Mg(2+)</name>
        <dbReference type="ChEBI" id="CHEBI:18420"/>
        <label>1</label>
    </ligand>
</feature>
<dbReference type="GO" id="GO:0009229">
    <property type="term" value="P:thiamine diphosphate biosynthetic process"/>
    <property type="evidence" value="ECO:0007669"/>
    <property type="project" value="UniProtKB-UniRule"/>
</dbReference>
<feature type="binding site" evidence="1">
    <location>
        <position position="393"/>
    </location>
    <ligand>
        <name>substrate</name>
    </ligand>
</feature>
<feature type="binding site" evidence="1">
    <location>
        <position position="69"/>
    </location>
    <ligand>
        <name>Mg(2+)</name>
        <dbReference type="ChEBI" id="CHEBI:18420"/>
        <label>4</label>
    </ligand>
</feature>
<dbReference type="GeneID" id="93862813"/>
<keyword evidence="1" id="KW-0784">Thiamine biosynthesis</keyword>
<keyword evidence="1" id="KW-0067">ATP-binding</keyword>
<dbReference type="InterPro" id="IPR006283">
    <property type="entry name" value="ThiL-like"/>
</dbReference>
<evidence type="ECO:0000313" key="5">
    <source>
        <dbReference type="Proteomes" id="UP000250241"/>
    </source>
</evidence>
<dbReference type="EC" id="2.7.4.16" evidence="1"/>
<keyword evidence="5" id="KW-1185">Reference proteome</keyword>
<keyword evidence="1 4" id="KW-0418">Kinase</keyword>
<name>A0A2Z5R141_9MICC</name>
<evidence type="ECO:0000256" key="1">
    <source>
        <dbReference type="HAMAP-Rule" id="MF_02128"/>
    </source>
</evidence>
<comment type="catalytic activity">
    <reaction evidence="1">
        <text>thiamine phosphate + ATP = thiamine diphosphate + ADP</text>
        <dbReference type="Rhea" id="RHEA:15913"/>
        <dbReference type="ChEBI" id="CHEBI:30616"/>
        <dbReference type="ChEBI" id="CHEBI:37575"/>
        <dbReference type="ChEBI" id="CHEBI:58937"/>
        <dbReference type="ChEBI" id="CHEBI:456216"/>
        <dbReference type="EC" id="2.7.4.16"/>
    </reaction>
</comment>
<feature type="binding site" evidence="1">
    <location>
        <position position="119"/>
    </location>
    <ligand>
        <name>Mg(2+)</name>
        <dbReference type="ChEBI" id="CHEBI:18420"/>
        <label>3</label>
    </ligand>
</feature>
<comment type="similarity">
    <text evidence="1">Belongs to the thiamine-monophosphate kinase family.</text>
</comment>
<proteinExistence type="inferred from homology"/>
<feature type="domain" description="PurM-like N-terminal" evidence="3">
    <location>
        <begin position="67"/>
        <end position="187"/>
    </location>
</feature>
<dbReference type="Proteomes" id="UP000250241">
    <property type="component" value="Chromosome"/>
</dbReference>
<evidence type="ECO:0000259" key="3">
    <source>
        <dbReference type="Pfam" id="PF00586"/>
    </source>
</evidence>
<comment type="caution">
    <text evidence="1">Lacks conserved residue(s) required for the propagation of feature annotation.</text>
</comment>
<feature type="binding site" evidence="1">
    <location>
        <position position="92"/>
    </location>
    <ligand>
        <name>substrate</name>
    </ligand>
</feature>
<feature type="binding site" evidence="1">
    <location>
        <position position="347"/>
    </location>
    <ligand>
        <name>substrate</name>
    </ligand>
</feature>
<dbReference type="Gene3D" id="3.30.1330.10">
    <property type="entry name" value="PurM-like, N-terminal domain"/>
    <property type="match status" value="1"/>
</dbReference>
<dbReference type="PANTHER" id="PTHR30270:SF0">
    <property type="entry name" value="THIAMINE-MONOPHOSPHATE KINASE"/>
    <property type="match status" value="1"/>
</dbReference>
<keyword evidence="1" id="KW-0808">Transferase</keyword>
<dbReference type="Gene3D" id="3.90.650.10">
    <property type="entry name" value="PurM-like C-terminal domain"/>
    <property type="match status" value="1"/>
</dbReference>
<keyword evidence="1" id="KW-0547">Nucleotide-binding</keyword>
<keyword evidence="1" id="KW-0460">Magnesium</keyword>
<dbReference type="PANTHER" id="PTHR30270">
    <property type="entry name" value="THIAMINE-MONOPHOSPHATE KINASE"/>
    <property type="match status" value="1"/>
</dbReference>
<dbReference type="HAMAP" id="MF_02128">
    <property type="entry name" value="TMP_kinase"/>
    <property type="match status" value="1"/>
</dbReference>
<gene>
    <name evidence="1" type="primary">thiL</name>
    <name evidence="4" type="ORF">RA11412_2093</name>
</gene>
<feature type="region of interest" description="Disordered" evidence="2">
    <location>
        <begin position="1"/>
        <end position="22"/>
    </location>
</feature>
<feature type="binding site" evidence="1">
    <location>
        <position position="85"/>
    </location>
    <ligand>
        <name>Mg(2+)</name>
        <dbReference type="ChEBI" id="CHEBI:18420"/>
        <label>2</label>
    </ligand>
</feature>
<feature type="binding site" evidence="1">
    <location>
        <position position="170"/>
    </location>
    <ligand>
        <name>Mg(2+)</name>
        <dbReference type="ChEBI" id="CHEBI:18420"/>
        <label>1</label>
    </ligand>
</feature>
<protein>
    <recommendedName>
        <fullName evidence="1">Thiamine-monophosphate kinase</fullName>
        <shortName evidence="1">TMP kinase</shortName>
        <shortName evidence="1">Thiamine-phosphate kinase</shortName>
        <ecNumber evidence="1">2.7.4.16</ecNumber>
    </recommendedName>
</protein>
<sequence length="399" mass="41748">MSLQKNARTIRDSSQRQEHPLRDATAAALGESRILRAFLPIIENHNAAVKDHQHQQGAEDPLLVGPGDDCAVFAGSPTPTVLTTDTLVEGKDFLDPWPAGISSGGYEVGYKAATQNLADIAAMGAEPVTLVVSLSMPAHTTYGWVEDFARGITDSIVACGAHSCTVSGGDLGTSNDITVSITAMGRMHPDTPKPVLRSGAQAGDTVAFAGQVGWADAGLRLLLQSHNPYLADIMAKQTTGKHPRCDDKVVQRALTAQLRPTSPVPAGVLAARAGATAMLDVSDGLLKDAERIACASAVDISLSAEAIEALSKPLVPLAQAILHGQPRNEDADSYVSLAQECVLGGGEDHGLLACFPSGALLPEGFVALGSCLVPEGQQPRVLLGQRQAQARGWEHYQPL</sequence>
<dbReference type="InterPro" id="IPR036676">
    <property type="entry name" value="PurM-like_C_sf"/>
</dbReference>
<dbReference type="GO" id="GO:0009030">
    <property type="term" value="F:thiamine-phosphate kinase activity"/>
    <property type="evidence" value="ECO:0007669"/>
    <property type="project" value="UniProtKB-UniRule"/>
</dbReference>
<comment type="pathway">
    <text evidence="1">Cofactor biosynthesis; thiamine diphosphate biosynthesis; thiamine diphosphate from thiamine phosphate: step 1/1.</text>
</comment>
<feature type="binding site" evidence="1">
    <location>
        <position position="84"/>
    </location>
    <ligand>
        <name>Mg(2+)</name>
        <dbReference type="ChEBI" id="CHEBI:18420"/>
        <label>1</label>
    </ligand>
</feature>
<feature type="binding site" evidence="1">
    <location>
        <position position="69"/>
    </location>
    <ligand>
        <name>Mg(2+)</name>
        <dbReference type="ChEBI" id="CHEBI:18420"/>
        <label>3</label>
    </ligand>
</feature>
<dbReference type="CDD" id="cd02194">
    <property type="entry name" value="ThiL"/>
    <property type="match status" value="1"/>
</dbReference>
<feature type="binding site" evidence="1">
    <location>
        <position position="83"/>
    </location>
    <ligand>
        <name>Mg(2+)</name>
        <dbReference type="ChEBI" id="CHEBI:18420"/>
        <label>4</label>
    </ligand>
</feature>
<dbReference type="InterPro" id="IPR016188">
    <property type="entry name" value="PurM-like_N"/>
</dbReference>
<reference evidence="4 5" key="1">
    <citation type="submission" date="2016-10" db="EMBL/GenBank/DDBJ databases">
        <title>Genome sequence of Rothia aeria strain JCM11412.</title>
        <authorList>
            <person name="Nambu T."/>
        </authorList>
    </citation>
    <scope>NUCLEOTIDE SEQUENCE [LARGE SCALE GENOMIC DNA]</scope>
    <source>
        <strain evidence="4 5">JCM 11412</strain>
    </source>
</reference>
<comment type="function">
    <text evidence="1">Catalyzes the ATP-dependent phosphorylation of thiamine-monophosphate (TMP) to form thiamine-pyrophosphate (TPP), the active form of vitamin B1.</text>
</comment>
<feature type="compositionally biased region" description="Basic and acidic residues" evidence="2">
    <location>
        <begin position="9"/>
        <end position="22"/>
    </location>
</feature>
<keyword evidence="1" id="KW-0479">Metal-binding</keyword>
<dbReference type="AlphaFoldDB" id="A0A2Z5R141"/>
<dbReference type="InterPro" id="IPR036921">
    <property type="entry name" value="PurM-like_N_sf"/>
</dbReference>
<dbReference type="SUPFAM" id="SSF55326">
    <property type="entry name" value="PurM N-terminal domain-like"/>
    <property type="match status" value="1"/>
</dbReference>
<feature type="binding site" evidence="1">
    <location>
        <position position="119"/>
    </location>
    <ligand>
        <name>Mg(2+)</name>
        <dbReference type="ChEBI" id="CHEBI:18420"/>
        <label>2</label>
    </ligand>
</feature>
<dbReference type="KEGG" id="raj:RA11412_2093"/>
<evidence type="ECO:0000313" key="4">
    <source>
        <dbReference type="EMBL" id="BAV88392.1"/>
    </source>
</evidence>
<dbReference type="Pfam" id="PF00586">
    <property type="entry name" value="AIRS"/>
    <property type="match status" value="1"/>
</dbReference>
<comment type="miscellaneous">
    <text evidence="1">Reaction mechanism of ThiL seems to utilize a direct, inline transfer of the gamma-phosphate of ATP to TMP rather than a phosphorylated enzyme intermediate.</text>
</comment>
<dbReference type="GO" id="GO:0005524">
    <property type="term" value="F:ATP binding"/>
    <property type="evidence" value="ECO:0007669"/>
    <property type="project" value="UniProtKB-UniRule"/>
</dbReference>
<feature type="binding site" evidence="1">
    <location>
        <position position="282"/>
    </location>
    <ligand>
        <name>ATP</name>
        <dbReference type="ChEBI" id="CHEBI:30616"/>
    </ligand>
</feature>
<dbReference type="GO" id="GO:0009228">
    <property type="term" value="P:thiamine biosynthetic process"/>
    <property type="evidence" value="ECO:0007669"/>
    <property type="project" value="UniProtKB-KW"/>
</dbReference>
<feature type="binding site" evidence="1">
    <location>
        <position position="197"/>
    </location>
    <ligand>
        <name>ATP</name>
        <dbReference type="ChEBI" id="CHEBI:30616"/>
    </ligand>
</feature>
<feature type="binding site" evidence="1">
    <location>
        <position position="280"/>
    </location>
    <ligand>
        <name>Mg(2+)</name>
        <dbReference type="ChEBI" id="CHEBI:18420"/>
        <label>3</label>
    </ligand>
</feature>